<accession>E4RXT4</accession>
<evidence type="ECO:0000313" key="1">
    <source>
        <dbReference type="EMBL" id="ADQ19031.1"/>
    </source>
</evidence>
<dbReference type="EMBL" id="CP002305">
    <property type="protein sequence ID" value="ADQ19031.1"/>
    <property type="molecule type" value="Genomic_DNA"/>
</dbReference>
<sequence length="52" mass="6117">MPSTRVEILIHKLISNSLTPEELDELLMLLEDSEEDITKVLKEYFDRLVNDQ</sequence>
<dbReference type="KEGG" id="lby:Lbys_3380"/>
<keyword evidence="2" id="KW-1185">Reference proteome</keyword>
<evidence type="ECO:0000313" key="2">
    <source>
        <dbReference type="Proteomes" id="UP000007435"/>
    </source>
</evidence>
<gene>
    <name evidence="1" type="ordered locus">Lbys_3380</name>
</gene>
<organism evidence="1 2">
    <name type="scientific">Leadbetterella byssophila (strain DSM 17132 / JCM 16389 / KACC 11308 / NBRC 106382 / 4M15)</name>
    <dbReference type="NCBI Taxonomy" id="649349"/>
    <lineage>
        <taxon>Bacteria</taxon>
        <taxon>Pseudomonadati</taxon>
        <taxon>Bacteroidota</taxon>
        <taxon>Cytophagia</taxon>
        <taxon>Cytophagales</taxon>
        <taxon>Leadbetterellaceae</taxon>
        <taxon>Leadbetterella</taxon>
    </lineage>
</organism>
<proteinExistence type="predicted"/>
<reference evidence="1 2" key="2">
    <citation type="journal article" date="2011" name="Stand. Genomic Sci.">
        <title>Complete genome sequence of Leadbetterella byssophila type strain (4M15).</title>
        <authorList>
            <person name="Abt B."/>
            <person name="Teshima H."/>
            <person name="Lucas S."/>
            <person name="Lapidus A."/>
            <person name="Del Rio T.G."/>
            <person name="Nolan M."/>
            <person name="Tice H."/>
            <person name="Cheng J.F."/>
            <person name="Pitluck S."/>
            <person name="Liolios K."/>
            <person name="Pagani I."/>
            <person name="Ivanova N."/>
            <person name="Mavromatis K."/>
            <person name="Pati A."/>
            <person name="Tapia R."/>
            <person name="Han C."/>
            <person name="Goodwin L."/>
            <person name="Chen A."/>
            <person name="Palaniappan K."/>
            <person name="Land M."/>
            <person name="Hauser L."/>
            <person name="Chang Y.J."/>
            <person name="Jeffries C.D."/>
            <person name="Rohde M."/>
            <person name="Goker M."/>
            <person name="Tindall B.J."/>
            <person name="Detter J.C."/>
            <person name="Woyke T."/>
            <person name="Bristow J."/>
            <person name="Eisen J.A."/>
            <person name="Markowitz V."/>
            <person name="Hugenholtz P."/>
            <person name="Klenk H.P."/>
            <person name="Kyrpides N.C."/>
        </authorList>
    </citation>
    <scope>NUCLEOTIDE SEQUENCE [LARGE SCALE GENOMIC DNA]</scope>
    <source>
        <strain evidence="2">DSM 17132 / JCM 16389 / KACC 11308 / NBRC 106382 / 4M15</strain>
    </source>
</reference>
<protein>
    <submittedName>
        <fullName evidence="1">Uncharacterized protein</fullName>
    </submittedName>
</protein>
<reference key="1">
    <citation type="submission" date="2010-11" db="EMBL/GenBank/DDBJ databases">
        <title>The complete genome of Leadbetterella byssophila DSM 17132.</title>
        <authorList>
            <consortium name="US DOE Joint Genome Institute (JGI-PGF)"/>
            <person name="Lucas S."/>
            <person name="Copeland A."/>
            <person name="Lapidus A."/>
            <person name="Glavina del Rio T."/>
            <person name="Dalin E."/>
            <person name="Tice H."/>
            <person name="Bruce D."/>
            <person name="Goodwin L."/>
            <person name="Pitluck S."/>
            <person name="Kyrpides N."/>
            <person name="Mavromatis K."/>
            <person name="Ivanova N."/>
            <person name="Teshima H."/>
            <person name="Brettin T."/>
            <person name="Detter J.C."/>
            <person name="Han C."/>
            <person name="Tapia R."/>
            <person name="Land M."/>
            <person name="Hauser L."/>
            <person name="Markowitz V."/>
            <person name="Cheng J.-F."/>
            <person name="Hugenholtz P."/>
            <person name="Woyke T."/>
            <person name="Wu D."/>
            <person name="Tindall B."/>
            <person name="Pomrenke H.G."/>
            <person name="Brambilla E."/>
            <person name="Klenk H.-P."/>
            <person name="Eisen J.A."/>
        </authorList>
    </citation>
    <scope>NUCLEOTIDE SEQUENCE [LARGE SCALE GENOMIC DNA]</scope>
    <source>
        <strain>DSM 17132</strain>
    </source>
</reference>
<dbReference type="Proteomes" id="UP000007435">
    <property type="component" value="Chromosome"/>
</dbReference>
<dbReference type="HOGENOM" id="CLU_3081268_0_0_10"/>
<dbReference type="RefSeq" id="WP_013410056.1">
    <property type="nucleotide sequence ID" value="NC_014655.1"/>
</dbReference>
<dbReference type="AlphaFoldDB" id="E4RXT4"/>
<name>E4RXT4_LEAB4</name>